<dbReference type="Proteomes" id="UP000276133">
    <property type="component" value="Unassembled WGS sequence"/>
</dbReference>
<accession>A0A3M7T1W0</accession>
<keyword evidence="2" id="KW-1185">Reference proteome</keyword>
<name>A0A3M7T1W0_BRAPC</name>
<sequence>MYFFNANFLKKKNIYFSDLTSRHFSQLQFQLPYLNPIEMLWNEMKEFAREKIVLTIADAALALREFEKSHTTKLIEIIITHDFIFFVILFNQSFNRQYANVKKFYQKLTKLIKKKEIYFFKGNYTITQRKNSIKFMNIFLNFVQTHHRIKK</sequence>
<proteinExistence type="predicted"/>
<dbReference type="AlphaFoldDB" id="A0A3M7T1W0"/>
<reference evidence="1 2" key="1">
    <citation type="journal article" date="2018" name="Sci. Rep.">
        <title>Genomic signatures of local adaptation to the degree of environmental predictability in rotifers.</title>
        <authorList>
            <person name="Franch-Gras L."/>
            <person name="Hahn C."/>
            <person name="Garcia-Roger E.M."/>
            <person name="Carmona M.J."/>
            <person name="Serra M."/>
            <person name="Gomez A."/>
        </authorList>
    </citation>
    <scope>NUCLEOTIDE SEQUENCE [LARGE SCALE GENOMIC DNA]</scope>
    <source>
        <strain evidence="1">HYR1</strain>
    </source>
</reference>
<dbReference type="EMBL" id="REGN01000425">
    <property type="protein sequence ID" value="RNA42006.1"/>
    <property type="molecule type" value="Genomic_DNA"/>
</dbReference>
<evidence type="ECO:0000313" key="1">
    <source>
        <dbReference type="EMBL" id="RNA42006.1"/>
    </source>
</evidence>
<protein>
    <submittedName>
        <fullName evidence="1">Uncharacterized protein</fullName>
    </submittedName>
</protein>
<comment type="caution">
    <text evidence="1">The sequence shown here is derived from an EMBL/GenBank/DDBJ whole genome shotgun (WGS) entry which is preliminary data.</text>
</comment>
<gene>
    <name evidence="1" type="ORF">BpHYR1_043092</name>
</gene>
<organism evidence="1 2">
    <name type="scientific">Brachionus plicatilis</name>
    <name type="common">Marine rotifer</name>
    <name type="synonym">Brachionus muelleri</name>
    <dbReference type="NCBI Taxonomy" id="10195"/>
    <lineage>
        <taxon>Eukaryota</taxon>
        <taxon>Metazoa</taxon>
        <taxon>Spiralia</taxon>
        <taxon>Gnathifera</taxon>
        <taxon>Rotifera</taxon>
        <taxon>Eurotatoria</taxon>
        <taxon>Monogononta</taxon>
        <taxon>Pseudotrocha</taxon>
        <taxon>Ploima</taxon>
        <taxon>Brachionidae</taxon>
        <taxon>Brachionus</taxon>
    </lineage>
</organism>
<evidence type="ECO:0000313" key="2">
    <source>
        <dbReference type="Proteomes" id="UP000276133"/>
    </source>
</evidence>